<organism evidence="3">
    <name type="scientific">Variovorax paradoxus</name>
    <dbReference type="NCBI Taxonomy" id="34073"/>
    <lineage>
        <taxon>Bacteria</taxon>
        <taxon>Pseudomonadati</taxon>
        <taxon>Pseudomonadota</taxon>
        <taxon>Betaproteobacteria</taxon>
        <taxon>Burkholderiales</taxon>
        <taxon>Comamonadaceae</taxon>
        <taxon>Variovorax</taxon>
    </lineage>
</organism>
<proteinExistence type="predicted"/>
<feature type="compositionally biased region" description="Pro residues" evidence="1">
    <location>
        <begin position="120"/>
        <end position="133"/>
    </location>
</feature>
<gene>
    <name evidence="3" type="ORF">VVAX_02897</name>
</gene>
<evidence type="ECO:0000256" key="1">
    <source>
        <dbReference type="SAM" id="MobiDB-lite"/>
    </source>
</evidence>
<keyword evidence="2" id="KW-0812">Transmembrane</keyword>
<dbReference type="RefSeq" id="WP_339090503.1">
    <property type="nucleotide sequence ID" value="NZ_LR743507.1"/>
</dbReference>
<keyword evidence="2" id="KW-0472">Membrane</keyword>
<dbReference type="EMBL" id="LR743507">
    <property type="protein sequence ID" value="CAA2104703.1"/>
    <property type="molecule type" value="Genomic_DNA"/>
</dbReference>
<keyword evidence="2" id="KW-1133">Transmembrane helix</keyword>
<feature type="transmembrane region" description="Helical" evidence="2">
    <location>
        <begin position="6"/>
        <end position="26"/>
    </location>
</feature>
<dbReference type="AlphaFoldDB" id="A0A679J591"/>
<feature type="region of interest" description="Disordered" evidence="1">
    <location>
        <begin position="114"/>
        <end position="196"/>
    </location>
</feature>
<sequence>MQGFPLGLTVLCFGIGMLGSLFGAWFSTRKSAARLDASWQALEQDREKAQREMQLASLCVPQWVQQAVRLEFERLDNQQSQRWSELFREQLRWQAEQDALRRREWVALGGARMEGRLPQKPSPVPGNRPPVPKQPAQTIGPEPFKALSRMPAVSPELSGQQLSDAEIDALPPDLPAPARLSGKKLPAPRGRVLRNI</sequence>
<name>A0A679J591_VARPD</name>
<evidence type="ECO:0000256" key="2">
    <source>
        <dbReference type="SAM" id="Phobius"/>
    </source>
</evidence>
<reference evidence="3" key="1">
    <citation type="submission" date="2019-12" db="EMBL/GenBank/DDBJ databases">
        <authorList>
            <person name="Cremers G."/>
        </authorList>
    </citation>
    <scope>NUCLEOTIDE SEQUENCE</scope>
    <source>
        <strain evidence="3">Vvax</strain>
    </source>
</reference>
<accession>A0A679J591</accession>
<protein>
    <submittedName>
        <fullName evidence="3">Uncharacterized protein</fullName>
    </submittedName>
</protein>
<evidence type="ECO:0000313" key="3">
    <source>
        <dbReference type="EMBL" id="CAA2104703.1"/>
    </source>
</evidence>